<accession>A0A2M8IW74</accession>
<dbReference type="PROSITE" id="PS51257">
    <property type="entry name" value="PROKAR_LIPOPROTEIN"/>
    <property type="match status" value="1"/>
</dbReference>
<dbReference type="PANTHER" id="PTHR31157">
    <property type="entry name" value="SCP DOMAIN-CONTAINING PROTEIN"/>
    <property type="match status" value="1"/>
</dbReference>
<dbReference type="AlphaFoldDB" id="A0A2M8IW74"/>
<sequence>MVRNFWWVFSVAIMLAACAAPQETALGPDGRPLPRVYQIRNSDVSKIQYRMLDAVNSLRAAAAAPPVELNAMLNAAAATHARDMSVQNRPWHFGSDGSSPIDRVRRAGYPGQMLGENISETYETELETLAAWMDETGSREVLLDKRATNMGFSWYQDSSGKIWWTLVMGGTMAGV</sequence>
<dbReference type="Gene3D" id="3.40.33.10">
    <property type="entry name" value="CAP"/>
    <property type="match status" value="1"/>
</dbReference>
<dbReference type="CDD" id="cd05379">
    <property type="entry name" value="CAP_bacterial"/>
    <property type="match status" value="1"/>
</dbReference>
<dbReference type="RefSeq" id="WP_100164287.1">
    <property type="nucleotide sequence ID" value="NZ_PGTB01000141.1"/>
</dbReference>
<name>A0A2M8IW74_9RHOB</name>
<gene>
    <name evidence="3" type="ORF">CVM52_20550</name>
</gene>
<evidence type="ECO:0000313" key="3">
    <source>
        <dbReference type="EMBL" id="PJE34785.1"/>
    </source>
</evidence>
<feature type="domain" description="SCP" evidence="2">
    <location>
        <begin position="52"/>
        <end position="166"/>
    </location>
</feature>
<comment type="caution">
    <text evidence="3">The sequence shown here is derived from an EMBL/GenBank/DDBJ whole genome shotgun (WGS) entry which is preliminary data.</text>
</comment>
<evidence type="ECO:0000313" key="4">
    <source>
        <dbReference type="Proteomes" id="UP000231553"/>
    </source>
</evidence>
<dbReference type="OrthoDB" id="7846629at2"/>
<keyword evidence="1" id="KW-0732">Signal</keyword>
<evidence type="ECO:0000256" key="1">
    <source>
        <dbReference type="SAM" id="SignalP"/>
    </source>
</evidence>
<proteinExistence type="predicted"/>
<organism evidence="3 4">
    <name type="scientific">Pseudooceanicola lipolyticus</name>
    <dbReference type="NCBI Taxonomy" id="2029104"/>
    <lineage>
        <taxon>Bacteria</taxon>
        <taxon>Pseudomonadati</taxon>
        <taxon>Pseudomonadota</taxon>
        <taxon>Alphaproteobacteria</taxon>
        <taxon>Rhodobacterales</taxon>
        <taxon>Paracoccaceae</taxon>
        <taxon>Pseudooceanicola</taxon>
    </lineage>
</organism>
<reference evidence="3 4" key="1">
    <citation type="journal article" date="2018" name="Int. J. Syst. Evol. Microbiol.">
        <title>Pseudooceanicola lipolyticus sp. nov., a marine alphaproteobacterium, reclassification of Oceanicola flagellatus as Pseudooceanicola flagellatus comb. nov. and emended description of the genus Pseudooceanicola.</title>
        <authorList>
            <person name="Huang M.-M."/>
            <person name="Guo L.-L."/>
            <person name="Wu Y.-H."/>
            <person name="Lai Q.-L."/>
            <person name="Shao Z.-Z."/>
            <person name="Wang C.-S."/>
            <person name="Wu M."/>
            <person name="Xu X.-W."/>
        </authorList>
    </citation>
    <scope>NUCLEOTIDE SEQUENCE [LARGE SCALE GENOMIC DNA]</scope>
    <source>
        <strain evidence="3 4">157</strain>
    </source>
</reference>
<keyword evidence="4" id="KW-1185">Reference proteome</keyword>
<dbReference type="InterPro" id="IPR035940">
    <property type="entry name" value="CAP_sf"/>
</dbReference>
<evidence type="ECO:0000259" key="2">
    <source>
        <dbReference type="Pfam" id="PF00188"/>
    </source>
</evidence>
<dbReference type="PANTHER" id="PTHR31157:SF1">
    <property type="entry name" value="SCP DOMAIN-CONTAINING PROTEIN"/>
    <property type="match status" value="1"/>
</dbReference>
<protein>
    <recommendedName>
        <fullName evidence="2">SCP domain-containing protein</fullName>
    </recommendedName>
</protein>
<dbReference type="EMBL" id="PGTB01000141">
    <property type="protein sequence ID" value="PJE34785.1"/>
    <property type="molecule type" value="Genomic_DNA"/>
</dbReference>
<dbReference type="Proteomes" id="UP000231553">
    <property type="component" value="Unassembled WGS sequence"/>
</dbReference>
<dbReference type="SUPFAM" id="SSF55797">
    <property type="entry name" value="PR-1-like"/>
    <property type="match status" value="1"/>
</dbReference>
<feature type="chain" id="PRO_5014857338" description="SCP domain-containing protein" evidence="1">
    <location>
        <begin position="20"/>
        <end position="175"/>
    </location>
</feature>
<feature type="signal peptide" evidence="1">
    <location>
        <begin position="1"/>
        <end position="19"/>
    </location>
</feature>
<dbReference type="Pfam" id="PF00188">
    <property type="entry name" value="CAP"/>
    <property type="match status" value="1"/>
</dbReference>
<dbReference type="InterPro" id="IPR014044">
    <property type="entry name" value="CAP_dom"/>
</dbReference>